<name>A0ABM7RBI2_9BACT</name>
<proteinExistence type="predicted"/>
<evidence type="ECO:0000313" key="2">
    <source>
        <dbReference type="Proteomes" id="UP001374893"/>
    </source>
</evidence>
<protein>
    <submittedName>
        <fullName evidence="1">Uncharacterized protein</fullName>
    </submittedName>
</protein>
<accession>A0ABM7RBI2</accession>
<keyword evidence="2" id="KW-1185">Reference proteome</keyword>
<organism evidence="1 2">
    <name type="scientific">Haloferula helveola</name>
    <dbReference type="NCBI Taxonomy" id="490095"/>
    <lineage>
        <taxon>Bacteria</taxon>
        <taxon>Pseudomonadati</taxon>
        <taxon>Verrucomicrobiota</taxon>
        <taxon>Verrucomicrobiia</taxon>
        <taxon>Verrucomicrobiales</taxon>
        <taxon>Verrucomicrobiaceae</taxon>
        <taxon>Haloferula</taxon>
    </lineage>
</organism>
<evidence type="ECO:0000313" key="1">
    <source>
        <dbReference type="EMBL" id="BCX46994.1"/>
    </source>
</evidence>
<sequence>MIRLLAGIVCLTLTARAEIGPKEVAMAYLDAIRQDDLDLLEDTALSPGTTAEKTASIRLRLDHLAEELDRGDCEVIEEKREGDLAAILISQVTEFDPTGVQIHAIGLIKREENWLPAPVPASFENTGISYVPSMAKQAEKLEAWMLDQRAARLETVRTSIREKLLNDVRGTLTKDELFEGPPEKLVFDFIEACRNSRLPAALAYLGGLEDPLPKGWDETVAVTATGLRRNPHHTGPWSRLVSDRVLRAVVHTETEKSRAIVSIGDFDPVEARPGQESIGIRELVLERNEAGFWRLKLPGWLVGADDEELSAAPSFFDLKASFPVRLFESAKPAGFATPEELGETFLSKVADPSLRSILPFIATDDEEDAMLALTSYAHLWRGFRNSQQIRLLLDCETDGDEGAALYCELDPYNPELRRDLIRELRLVRRPAGWRLAPDAAPRLEDFTDKLRLWLQKSRDQSRADWLETLGLNARLGGLPADSAPSEEDARAAAEAWVAALQSRKPRRIFERVAIFDDDEGIRRLFAYLGQELPSRSTLEILGMHRFGRWAAVSIRHQPPDPEDPPFNLLHPIVSTPAGAKVLPEGILYLADTRAREFLNADVWKRLGRRLPESAVEELKAAHTAHTELCREADGE</sequence>
<reference evidence="1 2" key="1">
    <citation type="submission" date="2021-06" db="EMBL/GenBank/DDBJ databases">
        <title>Complete genome of Haloferula helveola possessing various polysaccharide degrading enzymes.</title>
        <authorList>
            <person name="Takami H."/>
            <person name="Huang C."/>
            <person name="Hamasaki K."/>
        </authorList>
    </citation>
    <scope>NUCLEOTIDE SEQUENCE [LARGE SCALE GENOMIC DNA]</scope>
    <source>
        <strain evidence="1 2">CN-1</strain>
    </source>
</reference>
<gene>
    <name evidence="1" type="ORF">HAHE_09020</name>
</gene>
<dbReference type="Proteomes" id="UP001374893">
    <property type="component" value="Chromosome"/>
</dbReference>
<dbReference type="EMBL" id="AP024702">
    <property type="protein sequence ID" value="BCX46994.1"/>
    <property type="molecule type" value="Genomic_DNA"/>
</dbReference>
<dbReference type="RefSeq" id="WP_338688971.1">
    <property type="nucleotide sequence ID" value="NZ_AP024702.1"/>
</dbReference>